<sequence>MADDPATTAAAAADIEVPNRVSDMTLDNYRFPTHRLRMQQEDPERTPLVLVACGSFSPVTILHLRMFEMSNDYTRINTKYEVVGGYFSPVSYFYKKKGLAPSHHRVRMCELATEETKDWIMVDPWEALQPAYSPTAAVLDHFDHEINQVLGGVFSADGETRRPVKIMLLAGADLIDTMSTPGVWADQDLNHILGDFGAIIIERSGIDMKEALANLKPWEDNIHVVPQLIANDVSSTKVRLFLKRDMSIKWITPHSVVEYMKENRLYLDDDMDQQEKGKEKA</sequence>
<organism evidence="1 2">
    <name type="scientific">Trichothecium roseum</name>
    <dbReference type="NCBI Taxonomy" id="47278"/>
    <lineage>
        <taxon>Eukaryota</taxon>
        <taxon>Fungi</taxon>
        <taxon>Dikarya</taxon>
        <taxon>Ascomycota</taxon>
        <taxon>Pezizomycotina</taxon>
        <taxon>Sordariomycetes</taxon>
        <taxon>Hypocreomycetidae</taxon>
        <taxon>Hypocreales</taxon>
        <taxon>Hypocreales incertae sedis</taxon>
        <taxon>Trichothecium</taxon>
    </lineage>
</organism>
<gene>
    <name evidence="1" type="ORF">N3K66_008037</name>
</gene>
<dbReference type="EMBL" id="CM047947">
    <property type="protein sequence ID" value="KAI9897015.1"/>
    <property type="molecule type" value="Genomic_DNA"/>
</dbReference>
<keyword evidence="2" id="KW-1185">Reference proteome</keyword>
<dbReference type="Proteomes" id="UP001163324">
    <property type="component" value="Chromosome 8"/>
</dbReference>
<proteinExistence type="predicted"/>
<evidence type="ECO:0000313" key="2">
    <source>
        <dbReference type="Proteomes" id="UP001163324"/>
    </source>
</evidence>
<comment type="caution">
    <text evidence="1">The sequence shown here is derived from an EMBL/GenBank/DDBJ whole genome shotgun (WGS) entry which is preliminary data.</text>
</comment>
<name>A0ACC0UTG9_9HYPO</name>
<accession>A0ACC0UTG9</accession>
<protein>
    <submittedName>
        <fullName evidence="1">Uncharacterized protein</fullName>
    </submittedName>
</protein>
<evidence type="ECO:0000313" key="1">
    <source>
        <dbReference type="EMBL" id="KAI9897015.1"/>
    </source>
</evidence>
<reference evidence="1" key="1">
    <citation type="submission" date="2022-10" db="EMBL/GenBank/DDBJ databases">
        <title>Complete Genome of Trichothecium roseum strain YXFP-22015, a Plant Pathogen Isolated from Citrus.</title>
        <authorList>
            <person name="Wang Y."/>
            <person name="Zhu L."/>
        </authorList>
    </citation>
    <scope>NUCLEOTIDE SEQUENCE</scope>
    <source>
        <strain evidence="1">YXFP-22015</strain>
    </source>
</reference>